<keyword evidence="3" id="KW-1185">Reference proteome</keyword>
<dbReference type="KEGG" id="mshg:MSG_03349"/>
<evidence type="ECO:0000256" key="1">
    <source>
        <dbReference type="SAM" id="MobiDB-lite"/>
    </source>
</evidence>
<dbReference type="EMBL" id="AP018164">
    <property type="protein sequence ID" value="BAX93484.1"/>
    <property type="molecule type" value="Genomic_DNA"/>
</dbReference>
<name>A0A1Z4EKI5_9MYCO</name>
<evidence type="ECO:0000313" key="2">
    <source>
        <dbReference type="EMBL" id="BAX93484.1"/>
    </source>
</evidence>
<organism evidence="2 3">
    <name type="scientific">Mycobacterium shigaense</name>
    <dbReference type="NCBI Taxonomy" id="722731"/>
    <lineage>
        <taxon>Bacteria</taxon>
        <taxon>Bacillati</taxon>
        <taxon>Actinomycetota</taxon>
        <taxon>Actinomycetes</taxon>
        <taxon>Mycobacteriales</taxon>
        <taxon>Mycobacteriaceae</taxon>
        <taxon>Mycobacterium</taxon>
        <taxon>Mycobacterium simiae complex</taxon>
    </lineage>
</organism>
<evidence type="ECO:0000313" key="3">
    <source>
        <dbReference type="Proteomes" id="UP000217736"/>
    </source>
</evidence>
<feature type="region of interest" description="Disordered" evidence="1">
    <location>
        <begin position="40"/>
        <end position="87"/>
    </location>
</feature>
<dbReference type="Proteomes" id="UP000217736">
    <property type="component" value="Chromosome"/>
</dbReference>
<accession>A0A1Z4EKI5</accession>
<protein>
    <submittedName>
        <fullName evidence="2">Uncharacterized protein</fullName>
    </submittedName>
</protein>
<reference evidence="3" key="1">
    <citation type="submission" date="2017-06" db="EMBL/GenBank/DDBJ databases">
        <title>Complete Genome Sequence of Mycobacterium shigaense.</title>
        <authorList>
            <person name="Fukano H."/>
            <person name="Yoshida M."/>
            <person name="Kazumi Y."/>
            <person name="Ogura Y."/>
            <person name="Mitarai S."/>
            <person name="Hayashi T."/>
            <person name="Hoshino Y."/>
        </authorList>
    </citation>
    <scope>NUCLEOTIDE SEQUENCE [LARGE SCALE GENOMIC DNA]</scope>
    <source>
        <strain evidence="3">UN-152</strain>
    </source>
</reference>
<sequence length="87" mass="9080">MLLPLGSPLPDDAVLAVRGESGLLGALSVPLVWGVAVPPDDYDHWAPKPQDGDEAQEAAGSELSSEEWGQFTKLPRRGVVPHSPAAG</sequence>
<proteinExistence type="predicted"/>
<dbReference type="AlphaFoldDB" id="A0A1Z4EKI5"/>
<gene>
    <name evidence="2" type="ORF">MSG_03349</name>
</gene>